<evidence type="ECO:0000313" key="3">
    <source>
        <dbReference type="EMBL" id="CCI46613.1"/>
    </source>
</evidence>
<gene>
    <name evidence="3" type="ORF">BN9_075560</name>
</gene>
<evidence type="ECO:0008006" key="5">
    <source>
        <dbReference type="Google" id="ProtNLM"/>
    </source>
</evidence>
<organism evidence="3 4">
    <name type="scientific">Albugo candida</name>
    <dbReference type="NCBI Taxonomy" id="65357"/>
    <lineage>
        <taxon>Eukaryota</taxon>
        <taxon>Sar</taxon>
        <taxon>Stramenopiles</taxon>
        <taxon>Oomycota</taxon>
        <taxon>Peronosporomycetes</taxon>
        <taxon>Albuginales</taxon>
        <taxon>Albuginaceae</taxon>
        <taxon>Albugo</taxon>
    </lineage>
</organism>
<dbReference type="AlphaFoldDB" id="A0A024GI90"/>
<name>A0A024GI90_9STRA</name>
<feature type="region of interest" description="Disordered" evidence="1">
    <location>
        <begin position="155"/>
        <end position="215"/>
    </location>
</feature>
<protein>
    <recommendedName>
        <fullName evidence="5">Transcription factor 25</fullName>
    </recommendedName>
</protein>
<proteinExistence type="predicted"/>
<sequence length="716" mass="81013">MGYQRQTLFLLLALYRAYAMEMGNCLRGCDVKSPKSIGSDAHSAHAHLHEAGTFLARDAAAQVEESTRSGSALGSLCTSEQIGKDLHGETSVHKPAICDLVRTAAKSARQAKRLEKFLKAENRVNDQSDCENFISNDDVAPKKIAIGFQCLQDSESDSVSNSESDSESHQIIDSKKQLLDPNKSQLPTKSPPVSFPTKPLENKKKKSQKSKQRHLIPQISTNKQPFEAIKADRNNPIPNATETWNELLRVQVRLTNAEREMKRIFNMKAEKETNKKTGNNRFRDPNKVAWRSLRKALMVTPSDTWPRPPPFIGGGIRWARCPRPDGEFWAESSDYYQIVWSSEYEKSSKAFQFVQTSHDPQALAEFLYRNPYHLDALIQMSRVYQHHGQMDHATDCIKRCMYVCELSWSENFDVSNGNSRMDYRIETNATFYKALFMYMQQAGRRGCMRSAFELARMIFALDPHGDPVSVVLALDYYALASRQYAFILALLDANIQPVDRFTESARSEVESHSLSSLPNLYLSSALAMFHSGKKEAQEQLAKALLMYPSVLSLLLDACKVRTTSEAWKSVVENSRFADARPLSGDSVLAHVLSIYVTRHSQLWKSENVSDFLYQSAKLAIDSSVLKSAYPQMMELPPSLLKYHRAALQDYTDEVTMLPEDDPIPQQMEQMNQMAVHLPLENIQNGFQDDALSLTGNPLLLFLQSLLPWNVVQTRDN</sequence>
<dbReference type="Pfam" id="PF04910">
    <property type="entry name" value="Tcf25"/>
    <property type="match status" value="1"/>
</dbReference>
<dbReference type="Proteomes" id="UP000053237">
    <property type="component" value="Unassembled WGS sequence"/>
</dbReference>
<dbReference type="EMBL" id="CAIX01000133">
    <property type="protein sequence ID" value="CCI46613.1"/>
    <property type="molecule type" value="Genomic_DNA"/>
</dbReference>
<evidence type="ECO:0000256" key="2">
    <source>
        <dbReference type="SAM" id="SignalP"/>
    </source>
</evidence>
<feature type="compositionally biased region" description="Basic residues" evidence="1">
    <location>
        <begin position="203"/>
        <end position="214"/>
    </location>
</feature>
<dbReference type="GO" id="GO:1990112">
    <property type="term" value="C:RQC complex"/>
    <property type="evidence" value="ECO:0007669"/>
    <property type="project" value="TreeGrafter"/>
</dbReference>
<feature type="compositionally biased region" description="Basic and acidic residues" evidence="1">
    <location>
        <begin position="166"/>
        <end position="178"/>
    </location>
</feature>
<dbReference type="InterPro" id="IPR006994">
    <property type="entry name" value="TCF25/Rqc1"/>
</dbReference>
<feature type="signal peptide" evidence="2">
    <location>
        <begin position="1"/>
        <end position="19"/>
    </location>
</feature>
<reference evidence="3 4" key="1">
    <citation type="submission" date="2012-05" db="EMBL/GenBank/DDBJ databases">
        <title>Recombination and specialization in a pathogen metapopulation.</title>
        <authorList>
            <person name="Gardiner A."/>
            <person name="Kemen E."/>
            <person name="Schultz-Larsen T."/>
            <person name="MacLean D."/>
            <person name="Van Oosterhout C."/>
            <person name="Jones J.D.G."/>
        </authorList>
    </citation>
    <scope>NUCLEOTIDE SEQUENCE [LARGE SCALE GENOMIC DNA]</scope>
    <source>
        <strain evidence="3 4">Ac Nc2</strain>
    </source>
</reference>
<accession>A0A024GI90</accession>
<keyword evidence="4" id="KW-1185">Reference proteome</keyword>
<dbReference type="PANTHER" id="PTHR22684:SF0">
    <property type="entry name" value="RIBOSOME QUALITY CONTROL COMPLEX SUBUNIT TCF25"/>
    <property type="match status" value="1"/>
</dbReference>
<evidence type="ECO:0000313" key="4">
    <source>
        <dbReference type="Proteomes" id="UP000053237"/>
    </source>
</evidence>
<comment type="caution">
    <text evidence="3">The sequence shown here is derived from an EMBL/GenBank/DDBJ whole genome shotgun (WGS) entry which is preliminary data.</text>
</comment>
<dbReference type="OrthoDB" id="205993at2759"/>
<feature type="chain" id="PRO_5001532427" description="Transcription factor 25" evidence="2">
    <location>
        <begin position="20"/>
        <end position="716"/>
    </location>
</feature>
<dbReference type="InParanoid" id="A0A024GI90"/>
<evidence type="ECO:0000256" key="1">
    <source>
        <dbReference type="SAM" id="MobiDB-lite"/>
    </source>
</evidence>
<dbReference type="PANTHER" id="PTHR22684">
    <property type="entry name" value="NULP1-RELATED"/>
    <property type="match status" value="1"/>
</dbReference>
<dbReference type="STRING" id="65357.A0A024GI90"/>
<keyword evidence="2" id="KW-0732">Signal</keyword>